<sequence length="399" mass="44988">MADACVGCGVGSEAGAGTGASGSLMGRCRRCQGRICSSACYKSHNEGRCAEMFFKGEVMNEIKGREGVDDNEKKKMMDILKRMHSEQAEEESDKDECDEDDLGEELEGLKLDENTQWEDLSAAQQQAFIKAVREGKLDGLMQQWVPWWMQSGCAIEVEEEEEEEEEEDGEMSSRRMPRILKEIPKFSTLSRKEPSPLLPFILVGMLWSYVLTKRRCNGDTDSDQEILLESARILCESSPYMLSPSARQEECVPPKNVAESLNSCMEQSIDLISSSSLKRAHMPFVLELVDDIHRLLQFKMRVLAALSDTLAILQRASAASSIQKSFKSRLDRTSKKVVFFCSWINEVGTDVINLLQAQVLIVKERLEKDWKEEEAQGQAAHDKQEGKKKVKIVELPQET</sequence>
<dbReference type="eggNOG" id="KOG4317">
    <property type="taxonomic scope" value="Eukaryota"/>
</dbReference>
<dbReference type="PANTHER" id="PTHR15555:SF0">
    <property type="entry name" value="ZINC FINGER HIT DOMAIN-CONTAINING PROTEIN 2"/>
    <property type="match status" value="1"/>
</dbReference>
<dbReference type="Proteomes" id="UP000011087">
    <property type="component" value="Unassembled WGS sequence"/>
</dbReference>
<protein>
    <recommendedName>
        <fullName evidence="5">HIT-type domain-containing protein</fullName>
    </recommendedName>
</protein>
<dbReference type="EnsemblProtists" id="EKX45839">
    <property type="protein sequence ID" value="EKX45839"/>
    <property type="gene ID" value="GUITHDRAFT_138682"/>
</dbReference>
<dbReference type="Gene3D" id="3.30.60.190">
    <property type="match status" value="1"/>
</dbReference>
<dbReference type="STRING" id="905079.L1JCK8"/>
<dbReference type="OMA" id="LMPDYKP"/>
<reference evidence="3" key="3">
    <citation type="submission" date="2015-06" db="UniProtKB">
        <authorList>
            <consortium name="EnsemblProtists"/>
        </authorList>
    </citation>
    <scope>IDENTIFICATION</scope>
</reference>
<reference evidence="4" key="2">
    <citation type="submission" date="2012-11" db="EMBL/GenBank/DDBJ databases">
        <authorList>
            <person name="Kuo A."/>
            <person name="Curtis B.A."/>
            <person name="Tanifuji G."/>
            <person name="Burki F."/>
            <person name="Gruber A."/>
            <person name="Irimia M."/>
            <person name="Maruyama S."/>
            <person name="Arias M.C."/>
            <person name="Ball S.G."/>
            <person name="Gile G.H."/>
            <person name="Hirakawa Y."/>
            <person name="Hopkins J.F."/>
            <person name="Rensing S.A."/>
            <person name="Schmutz J."/>
            <person name="Symeonidi A."/>
            <person name="Elias M."/>
            <person name="Eveleigh R.J."/>
            <person name="Herman E.K."/>
            <person name="Klute M.J."/>
            <person name="Nakayama T."/>
            <person name="Obornik M."/>
            <person name="Reyes-Prieto A."/>
            <person name="Armbrust E.V."/>
            <person name="Aves S.J."/>
            <person name="Beiko R.G."/>
            <person name="Coutinho P."/>
            <person name="Dacks J.B."/>
            <person name="Durnford D.G."/>
            <person name="Fast N.M."/>
            <person name="Green B.R."/>
            <person name="Grisdale C."/>
            <person name="Hempe F."/>
            <person name="Henrissat B."/>
            <person name="Hoppner M.P."/>
            <person name="Ishida K.-I."/>
            <person name="Kim E."/>
            <person name="Koreny L."/>
            <person name="Kroth P.G."/>
            <person name="Liu Y."/>
            <person name="Malik S.-B."/>
            <person name="Maier U.G."/>
            <person name="McRose D."/>
            <person name="Mock T."/>
            <person name="Neilson J.A."/>
            <person name="Onodera N.T."/>
            <person name="Poole A.M."/>
            <person name="Pritham E.J."/>
            <person name="Richards T.A."/>
            <person name="Rocap G."/>
            <person name="Roy S.W."/>
            <person name="Sarai C."/>
            <person name="Schaack S."/>
            <person name="Shirato S."/>
            <person name="Slamovits C.H."/>
            <person name="Spencer D.F."/>
            <person name="Suzuki S."/>
            <person name="Worden A.Z."/>
            <person name="Zauner S."/>
            <person name="Barry K."/>
            <person name="Bell C."/>
            <person name="Bharti A.K."/>
            <person name="Crow J.A."/>
            <person name="Grimwood J."/>
            <person name="Kramer R."/>
            <person name="Lindquist E."/>
            <person name="Lucas S."/>
            <person name="Salamov A."/>
            <person name="McFadden G.I."/>
            <person name="Lane C.E."/>
            <person name="Keeling P.J."/>
            <person name="Gray M.W."/>
            <person name="Grigoriev I.V."/>
            <person name="Archibald J.M."/>
        </authorList>
    </citation>
    <scope>NUCLEOTIDE SEQUENCE</scope>
    <source>
        <strain evidence="4">CCMP2712</strain>
    </source>
</reference>
<accession>L1JCK8</accession>
<dbReference type="PANTHER" id="PTHR15555">
    <property type="entry name" value="ZINC FINGER HIT DOMAIN CONTAINING PROTEIN 2 PROTEIN FON -RELATED"/>
    <property type="match status" value="1"/>
</dbReference>
<proteinExistence type="predicted"/>
<name>L1JCK8_GUITC</name>
<evidence type="ECO:0000256" key="1">
    <source>
        <dbReference type="SAM" id="MobiDB-lite"/>
    </source>
</evidence>
<dbReference type="OrthoDB" id="18412at2759"/>
<evidence type="ECO:0000313" key="3">
    <source>
        <dbReference type="EnsemblProtists" id="EKX45839"/>
    </source>
</evidence>
<organism evidence="2">
    <name type="scientific">Guillardia theta (strain CCMP2712)</name>
    <name type="common">Cryptophyte</name>
    <dbReference type="NCBI Taxonomy" id="905079"/>
    <lineage>
        <taxon>Eukaryota</taxon>
        <taxon>Cryptophyceae</taxon>
        <taxon>Pyrenomonadales</taxon>
        <taxon>Geminigeraceae</taxon>
        <taxon>Guillardia</taxon>
    </lineage>
</organism>
<dbReference type="RefSeq" id="XP_005832819.1">
    <property type="nucleotide sequence ID" value="XM_005832762.1"/>
</dbReference>
<dbReference type="InterPro" id="IPR039646">
    <property type="entry name" value="ZNHIT2"/>
</dbReference>
<reference evidence="2 4" key="1">
    <citation type="journal article" date="2012" name="Nature">
        <title>Algal genomes reveal evolutionary mosaicism and the fate of nucleomorphs.</title>
        <authorList>
            <consortium name="DOE Joint Genome Institute"/>
            <person name="Curtis B.A."/>
            <person name="Tanifuji G."/>
            <person name="Burki F."/>
            <person name="Gruber A."/>
            <person name="Irimia M."/>
            <person name="Maruyama S."/>
            <person name="Arias M.C."/>
            <person name="Ball S.G."/>
            <person name="Gile G.H."/>
            <person name="Hirakawa Y."/>
            <person name="Hopkins J.F."/>
            <person name="Kuo A."/>
            <person name="Rensing S.A."/>
            <person name="Schmutz J."/>
            <person name="Symeonidi A."/>
            <person name="Elias M."/>
            <person name="Eveleigh R.J."/>
            <person name="Herman E.K."/>
            <person name="Klute M.J."/>
            <person name="Nakayama T."/>
            <person name="Obornik M."/>
            <person name="Reyes-Prieto A."/>
            <person name="Armbrust E.V."/>
            <person name="Aves S.J."/>
            <person name="Beiko R.G."/>
            <person name="Coutinho P."/>
            <person name="Dacks J.B."/>
            <person name="Durnford D.G."/>
            <person name="Fast N.M."/>
            <person name="Green B.R."/>
            <person name="Grisdale C.J."/>
            <person name="Hempel F."/>
            <person name="Henrissat B."/>
            <person name="Hoppner M.P."/>
            <person name="Ishida K."/>
            <person name="Kim E."/>
            <person name="Koreny L."/>
            <person name="Kroth P.G."/>
            <person name="Liu Y."/>
            <person name="Malik S.B."/>
            <person name="Maier U.G."/>
            <person name="McRose D."/>
            <person name="Mock T."/>
            <person name="Neilson J.A."/>
            <person name="Onodera N.T."/>
            <person name="Poole A.M."/>
            <person name="Pritham E.J."/>
            <person name="Richards T.A."/>
            <person name="Rocap G."/>
            <person name="Roy S.W."/>
            <person name="Sarai C."/>
            <person name="Schaack S."/>
            <person name="Shirato S."/>
            <person name="Slamovits C.H."/>
            <person name="Spencer D.F."/>
            <person name="Suzuki S."/>
            <person name="Worden A.Z."/>
            <person name="Zauner S."/>
            <person name="Barry K."/>
            <person name="Bell C."/>
            <person name="Bharti A.K."/>
            <person name="Crow J.A."/>
            <person name="Grimwood J."/>
            <person name="Kramer R."/>
            <person name="Lindquist E."/>
            <person name="Lucas S."/>
            <person name="Salamov A."/>
            <person name="McFadden G.I."/>
            <person name="Lane C.E."/>
            <person name="Keeling P.J."/>
            <person name="Gray M.W."/>
            <person name="Grigoriev I.V."/>
            <person name="Archibald J.M."/>
        </authorList>
    </citation>
    <scope>NUCLEOTIDE SEQUENCE</scope>
    <source>
        <strain evidence="2 4">CCMP2712</strain>
    </source>
</reference>
<gene>
    <name evidence="2" type="ORF">GUITHDRAFT_138682</name>
</gene>
<evidence type="ECO:0000313" key="2">
    <source>
        <dbReference type="EMBL" id="EKX45839.1"/>
    </source>
</evidence>
<feature type="compositionally biased region" description="Basic and acidic residues" evidence="1">
    <location>
        <begin position="372"/>
        <end position="387"/>
    </location>
</feature>
<dbReference type="PaxDb" id="55529-EKX45839"/>
<dbReference type="EMBL" id="JH992997">
    <property type="protein sequence ID" value="EKX45839.1"/>
    <property type="molecule type" value="Genomic_DNA"/>
</dbReference>
<keyword evidence="4" id="KW-1185">Reference proteome</keyword>
<feature type="region of interest" description="Disordered" evidence="1">
    <location>
        <begin position="372"/>
        <end position="399"/>
    </location>
</feature>
<dbReference type="GeneID" id="17302590"/>
<evidence type="ECO:0008006" key="5">
    <source>
        <dbReference type="Google" id="ProtNLM"/>
    </source>
</evidence>
<evidence type="ECO:0000313" key="4">
    <source>
        <dbReference type="Proteomes" id="UP000011087"/>
    </source>
</evidence>
<dbReference type="AlphaFoldDB" id="L1JCK8"/>
<dbReference type="HOGENOM" id="CLU_039057_0_0_1"/>
<dbReference type="KEGG" id="gtt:GUITHDRAFT_138682"/>